<feature type="region of interest" description="Disordered" evidence="1">
    <location>
        <begin position="227"/>
        <end position="294"/>
    </location>
</feature>
<dbReference type="PANTHER" id="PTHR28094:SF2">
    <property type="entry name" value="BACTERIOPHAGE T5 ORF172 DNA-BINDING DOMAIN-CONTAINING PROTEIN"/>
    <property type="match status" value="1"/>
</dbReference>
<evidence type="ECO:0000313" key="3">
    <source>
        <dbReference type="EMBL" id="CAI4212839.1"/>
    </source>
</evidence>
<evidence type="ECO:0000313" key="4">
    <source>
        <dbReference type="Proteomes" id="UP000838763"/>
    </source>
</evidence>
<feature type="compositionally biased region" description="Low complexity" evidence="1">
    <location>
        <begin position="77"/>
        <end position="100"/>
    </location>
</feature>
<dbReference type="Pfam" id="PF10544">
    <property type="entry name" value="T5orf172"/>
    <property type="match status" value="1"/>
</dbReference>
<dbReference type="InterPro" id="IPR053006">
    <property type="entry name" value="Meiosis_regulatory"/>
</dbReference>
<dbReference type="Proteomes" id="UP000838763">
    <property type="component" value="Unassembled WGS sequence"/>
</dbReference>
<keyword evidence="4" id="KW-1185">Reference proteome</keyword>
<proteinExistence type="predicted"/>
<accession>A0A9P1GYV1</accession>
<dbReference type="InterPro" id="IPR018306">
    <property type="entry name" value="Phage_T5_Orf172_DNA-bd"/>
</dbReference>
<reference evidence="3" key="1">
    <citation type="submission" date="2022-11" db="EMBL/GenBank/DDBJ databases">
        <authorList>
            <person name="Scott C."/>
            <person name="Bruce N."/>
        </authorList>
    </citation>
    <scope>NUCLEOTIDE SEQUENCE</scope>
</reference>
<feature type="region of interest" description="Disordered" evidence="1">
    <location>
        <begin position="64"/>
        <end position="139"/>
    </location>
</feature>
<feature type="domain" description="Bacteriophage T5 Orf172 DNA-binding" evidence="2">
    <location>
        <begin position="358"/>
        <end position="469"/>
    </location>
</feature>
<organism evidence="3 4">
    <name type="scientific">Parascedosporium putredinis</name>
    <dbReference type="NCBI Taxonomy" id="1442378"/>
    <lineage>
        <taxon>Eukaryota</taxon>
        <taxon>Fungi</taxon>
        <taxon>Dikarya</taxon>
        <taxon>Ascomycota</taxon>
        <taxon>Pezizomycotina</taxon>
        <taxon>Sordariomycetes</taxon>
        <taxon>Hypocreomycetidae</taxon>
        <taxon>Microascales</taxon>
        <taxon>Microascaceae</taxon>
        <taxon>Parascedosporium</taxon>
    </lineage>
</organism>
<feature type="compositionally biased region" description="Low complexity" evidence="1">
    <location>
        <begin position="250"/>
        <end position="262"/>
    </location>
</feature>
<comment type="caution">
    <text evidence="3">The sequence shown here is derived from an EMBL/GenBank/DDBJ whole genome shotgun (WGS) entry which is preliminary data.</text>
</comment>
<protein>
    <recommendedName>
        <fullName evidence="2">Bacteriophage T5 Orf172 DNA-binding domain-containing protein</fullName>
    </recommendedName>
</protein>
<feature type="compositionally biased region" description="Basic residues" evidence="1">
    <location>
        <begin position="336"/>
        <end position="360"/>
    </location>
</feature>
<dbReference type="AlphaFoldDB" id="A0A9P1GYV1"/>
<gene>
    <name evidence="3" type="ORF">PPNO1_LOCUS2586</name>
</gene>
<dbReference type="OrthoDB" id="2417614at2759"/>
<dbReference type="SMART" id="SM00974">
    <property type="entry name" value="T5orf172"/>
    <property type="match status" value="1"/>
</dbReference>
<feature type="region of interest" description="Disordered" evidence="1">
    <location>
        <begin position="165"/>
        <end position="194"/>
    </location>
</feature>
<dbReference type="PANTHER" id="PTHR28094">
    <property type="entry name" value="MEIOTICALLY UP-REGULATED GENE 113 PROTEIN"/>
    <property type="match status" value="1"/>
</dbReference>
<sequence>MLSSPRMHITQHWLMIDPRREQPNMKTVLGAATVLFIDRSFAQQLSGILLVPRRLLDADTTCHGITSNGNPCRRSLAATPSGTPSGSPASKRSRQQKQQQGRLDRQELYCWQHKDQAAHHSPSPSPMSKKSGRSGGAGSELVYRSSIDTLVERLGILKVDSELREKGKMVQGQSGGGPRKGGKKTSGGRSSSNSGGLGKLLLCCFCFDVPTGKRGDAGAACPTATEAGAETESKAGAGPVPLTPTKVRPADAAAGRATSAPARLFGPEAGRPRPSSGANRRQKPGGPNSLSLIPASLAPEAATSLKIELERPFVESEEPGYIYMFWMTPTNTKTPPSRRRGRGRRRRKKKSKKKNKKKKKTMLLKIGRTSNVQRRMNEWSRQCGYDVEVLRFYPYVSGAERGMAGTIGTSMMTPHVKKVERLIHLELLGMGLRAELGTCDACGREHREWFEVEVSRESVRAVDDVIRRWVGWDEGNI</sequence>
<evidence type="ECO:0000259" key="2">
    <source>
        <dbReference type="SMART" id="SM00974"/>
    </source>
</evidence>
<name>A0A9P1GYV1_9PEZI</name>
<evidence type="ECO:0000256" key="1">
    <source>
        <dbReference type="SAM" id="MobiDB-lite"/>
    </source>
</evidence>
<feature type="compositionally biased region" description="Basic and acidic residues" evidence="1">
    <location>
        <begin position="102"/>
        <end position="118"/>
    </location>
</feature>
<dbReference type="EMBL" id="CALLCH030000006">
    <property type="protein sequence ID" value="CAI4212839.1"/>
    <property type="molecule type" value="Genomic_DNA"/>
</dbReference>
<feature type="region of interest" description="Disordered" evidence="1">
    <location>
        <begin position="327"/>
        <end position="360"/>
    </location>
</feature>